<dbReference type="NCBIfam" id="TIGR01643">
    <property type="entry name" value="YD_repeat_2x"/>
    <property type="match status" value="2"/>
</dbReference>
<proteinExistence type="predicted"/>
<keyword evidence="3" id="KW-0677">Repeat</keyword>
<feature type="transmembrane region" description="Helical" evidence="5">
    <location>
        <begin position="1772"/>
        <end position="1791"/>
    </location>
</feature>
<name>A0ABR3JQ32_9AGAR</name>
<evidence type="ECO:0000313" key="8">
    <source>
        <dbReference type="Proteomes" id="UP001556367"/>
    </source>
</evidence>
<feature type="transmembrane region" description="Helical" evidence="5">
    <location>
        <begin position="1796"/>
        <end position="1816"/>
    </location>
</feature>
<comment type="caution">
    <text evidence="7">The sequence shown here is derived from an EMBL/GenBank/DDBJ whole genome shotgun (WGS) entry which is preliminary data.</text>
</comment>
<protein>
    <recommendedName>
        <fullName evidence="6">Teneurin-like YD-shell domain-containing protein</fullName>
    </recommendedName>
</protein>
<dbReference type="SUPFAM" id="SSF69318">
    <property type="entry name" value="Integrin alpha N-terminal domain"/>
    <property type="match status" value="1"/>
</dbReference>
<organism evidence="7 8">
    <name type="scientific">Hohenbuehelia grisea</name>
    <dbReference type="NCBI Taxonomy" id="104357"/>
    <lineage>
        <taxon>Eukaryota</taxon>
        <taxon>Fungi</taxon>
        <taxon>Dikarya</taxon>
        <taxon>Basidiomycota</taxon>
        <taxon>Agaricomycotina</taxon>
        <taxon>Agaricomycetes</taxon>
        <taxon>Agaricomycetidae</taxon>
        <taxon>Agaricales</taxon>
        <taxon>Pleurotineae</taxon>
        <taxon>Pleurotaceae</taxon>
        <taxon>Hohenbuehelia</taxon>
    </lineage>
</organism>
<dbReference type="InterPro" id="IPR050708">
    <property type="entry name" value="T6SS_VgrG/RHS"/>
</dbReference>
<evidence type="ECO:0000256" key="2">
    <source>
        <dbReference type="ARBA" id="ARBA00022525"/>
    </source>
</evidence>
<dbReference type="NCBIfam" id="TIGR03696">
    <property type="entry name" value="Rhs_assc_core"/>
    <property type="match status" value="1"/>
</dbReference>
<evidence type="ECO:0000256" key="5">
    <source>
        <dbReference type="SAM" id="Phobius"/>
    </source>
</evidence>
<dbReference type="Pfam" id="PF25023">
    <property type="entry name" value="TEN_YD-shell"/>
    <property type="match status" value="1"/>
</dbReference>
<evidence type="ECO:0000313" key="7">
    <source>
        <dbReference type="EMBL" id="KAL0957871.1"/>
    </source>
</evidence>
<reference evidence="8" key="1">
    <citation type="submission" date="2024-06" db="EMBL/GenBank/DDBJ databases">
        <title>Multi-omics analyses provide insights into the biosynthesis of the anticancer antibiotic pleurotin in Hohenbuehelia grisea.</title>
        <authorList>
            <person name="Weaver J.A."/>
            <person name="Alberti F."/>
        </authorList>
    </citation>
    <scope>NUCLEOTIDE SEQUENCE [LARGE SCALE GENOMIC DNA]</scope>
    <source>
        <strain evidence="8">T-177</strain>
    </source>
</reference>
<dbReference type="InterPro" id="IPR022385">
    <property type="entry name" value="Rhs_assc_core"/>
</dbReference>
<dbReference type="PANTHER" id="PTHR32305">
    <property type="match status" value="1"/>
</dbReference>
<dbReference type="InterPro" id="IPR006530">
    <property type="entry name" value="YD"/>
</dbReference>
<dbReference type="InterPro" id="IPR056823">
    <property type="entry name" value="TEN-like_YD-shell"/>
</dbReference>
<dbReference type="PANTHER" id="PTHR32305:SF15">
    <property type="entry name" value="PROTEIN RHSA-RELATED"/>
    <property type="match status" value="1"/>
</dbReference>
<keyword evidence="4" id="KW-0843">Virulence</keyword>
<dbReference type="Pfam" id="PF03534">
    <property type="entry name" value="SpvB"/>
    <property type="match status" value="1"/>
</dbReference>
<sequence length="2023" mass="219437">MANSIVGTLPIKHSVDANGSLSITVPLQPPPAKMAPDIALAYHSASNNASSVGVGWTLKGVSIIERVAATKVQDGRRGIVNFDNQDCFALNGQRLVRIGTTNEYRYEVEQWSKIVAEGPEANPTYWTEYLPNGTSRTFGKIASSNSNIKAVGRTGTRAWAIDESIDPFKNYVSYTYASDATTGAFWLTSVKYGGNTDLSMAHQRELTFSYDNRKDVRVRYHGGSKVTTDKILKSIAHKVNTRTVRTHRITHDEAPLTGATRVSSITLEDADGKSTVRPLKFDWHDANPRIFEAPTSPTRLDPKDHDAFIMPIDVYASGKSDLVVVSKRLKGGVQKLHLDVHQTDGNGGVPATPTTQFDGDLAWSDKLFPLDFNGDGRNDILHVTTSAVQRTHTLTVLLSTPDGYKAQPSMTFNTDFTGGHFYTGDFEGNGNIGLVYVSQRLVSGSPQLRFTQFVADGGRFKPLDTIDGPTGVNAADARIVVGDLNGDGAEDVFIISSTLKSGSSVCRISFLESKDGRLTYKANPEFASAAESIFWSTKNVFLPYSADEDGKTSLLAATATRDNKLQLQVLRSTGPTLLPPAPPIATGINYNGNITLARASSTTSVDLVNTFNRTVGTAETQLTVMRFFGDSFETVQDVTQPKALSSFVTYADLRGVGRVDCLLNTREAGSGVLNVAPMKSSASLQPVDFITGYENGLGAKLSVAYAPLSDRSTYTVDASAPEGANPDSTASPLPAVNALSRNMTSSAAISTSGATPEVSARTRSQIAYFPSYVVKTVKHAPYAAKPDVVDHHEYTYKNARYGFEGRGWLGFEKVTKTVVAEAAATTTLYRQDHPFVGQVAEVAVEDTKGETLKVTKNTWECTEGPGKSRFLHLSAVQENHFEDGKAAFNVDVSYQHDNFGNISNITIKNSQPGTTPLSIDAEYENDEQNWVLGNKTVEKVQQNGKIVKHSTLKYHPKSAQVSEARKWVGPGDTWSVQTVEFDKAGNDSIVTGPGKALMKLTYDETYSNVKTSSTYVADGADPLVETVEFDLASGKPATATEPNGNTTTLVYDVLGRVIQTSIGGKVVEKQAFETDGTHFYQIAYDDFGGDDVQFKTINHIDGLSRVWRTETPRPDKEDEMVYSDVEFDGSGRTVARSRDYLASTTPVYTKFKYDARSRVIEQTVPAAAADVSSLTVTTKYSFADGVAKITETKSKGDTDTAVNIREVVYHPNNEPSADKFVLPYVTAATDELQQTIRTVFDALGQPSSIEDPSGAKLSLSWDGLGRVVSRRVSHTVNGSSKDINYTTALYEDDDSKLTIENKLTSVKTITKMDWAQRPITKETPDETLTFTYDKGGDNTKERLASVSSSKNIKHTFGYDVRGNVTTATLNLDGKDYTTKYTWTLANELLSTTNPDGSVVKRSLLADGQSVGKIELLDAAQATRAWVNLKDYSNGNSRPLGCDFGNGLGATSALADNGTIASIELAKGKDIVHKQNWKIDAFSRITNYDLAASSLTSAGSGNAFHYDAAGQLKKRETQDSSNPDEFTYDQGGNLKTKNGKTFVNDGWQLSQIKGNDDRVEFSFKYSDDGHLISKHNESGGQTSTMDYDADGRLIKMDGTEFVYDFSGQLLKAKLADGSVRIYVNQSHEVDIPQSGSPTHTTYLVHGYRRAALAKTEGSSSDTIHYFHTDHLGSIVAVSDESGAVISEYAYDSFGKFTVTAGKDISRYKFSGKEAFGALYYFGARFYDPDLGRFLTLDNYPISIEGIKTSTFNMYTFSRNDPVNYIDLNGNVPWWHWLVDIALIAVGVALMFVPGVNAIVLGAITGALIGAGIAGATYDIKAQISGQSDNKAWGMQIGLGALFGAISGGASAYVNTLLPAVTIVDVLSSQGALGLKVVGGFVLRTTVRIGINSAMSSGLGVVQQVVENAINGEPLDKGLLEAAWTSALTGAASGAKNEAIAFLKPLKGQGIRLKFWKNRNWRVYRVAHTEKLSQLGKMNKNVEYPLRQTYTDVTHVSGVATWKLPSGAPQLISYRHLPIDEITSL</sequence>
<keyword evidence="5" id="KW-0812">Transmembrane</keyword>
<evidence type="ECO:0000256" key="3">
    <source>
        <dbReference type="ARBA" id="ARBA00022737"/>
    </source>
</evidence>
<gene>
    <name evidence="7" type="ORF">HGRIS_000054</name>
</gene>
<dbReference type="InterPro" id="IPR028994">
    <property type="entry name" value="Integrin_alpha_N"/>
</dbReference>
<dbReference type="Gene3D" id="2.180.10.10">
    <property type="entry name" value="RHS repeat-associated core"/>
    <property type="match status" value="2"/>
</dbReference>
<evidence type="ECO:0000256" key="1">
    <source>
        <dbReference type="ARBA" id="ARBA00004613"/>
    </source>
</evidence>
<keyword evidence="8" id="KW-1185">Reference proteome</keyword>
<dbReference type="Proteomes" id="UP001556367">
    <property type="component" value="Unassembled WGS sequence"/>
</dbReference>
<feature type="domain" description="Teneurin-like YD-shell" evidence="6">
    <location>
        <begin position="1457"/>
        <end position="1761"/>
    </location>
</feature>
<evidence type="ECO:0000256" key="4">
    <source>
        <dbReference type="ARBA" id="ARBA00023026"/>
    </source>
</evidence>
<dbReference type="EMBL" id="JASNQZ010000004">
    <property type="protein sequence ID" value="KAL0957871.1"/>
    <property type="molecule type" value="Genomic_DNA"/>
</dbReference>
<comment type="subcellular location">
    <subcellularLocation>
        <location evidence="1">Secreted</location>
    </subcellularLocation>
</comment>
<keyword evidence="5" id="KW-1133">Transmembrane helix</keyword>
<keyword evidence="5" id="KW-0472">Membrane</keyword>
<keyword evidence="2" id="KW-0964">Secreted</keyword>
<evidence type="ECO:0000259" key="6">
    <source>
        <dbReference type="Pfam" id="PF25023"/>
    </source>
</evidence>
<dbReference type="InterPro" id="IPR003284">
    <property type="entry name" value="Sal_SpvB"/>
</dbReference>
<accession>A0ABR3JQ32</accession>